<protein>
    <submittedName>
        <fullName evidence="1">Uncharacterized protein</fullName>
    </submittedName>
</protein>
<gene>
    <name evidence="1" type="ORF">GCM10023149_21520</name>
</gene>
<organism evidence="1 2">
    <name type="scientific">Mucilaginibacter gynuensis</name>
    <dbReference type="NCBI Taxonomy" id="1302236"/>
    <lineage>
        <taxon>Bacteria</taxon>
        <taxon>Pseudomonadati</taxon>
        <taxon>Bacteroidota</taxon>
        <taxon>Sphingobacteriia</taxon>
        <taxon>Sphingobacteriales</taxon>
        <taxon>Sphingobacteriaceae</taxon>
        <taxon>Mucilaginibacter</taxon>
    </lineage>
</organism>
<name>A0ABP8GC20_9SPHI</name>
<proteinExistence type="predicted"/>
<comment type="caution">
    <text evidence="1">The sequence shown here is derived from an EMBL/GenBank/DDBJ whole genome shotgun (WGS) entry which is preliminary data.</text>
</comment>
<evidence type="ECO:0000313" key="1">
    <source>
        <dbReference type="EMBL" id="GAA4321602.1"/>
    </source>
</evidence>
<dbReference type="Proteomes" id="UP001500582">
    <property type="component" value="Unassembled WGS sequence"/>
</dbReference>
<reference evidence="2" key="1">
    <citation type="journal article" date="2019" name="Int. J. Syst. Evol. Microbiol.">
        <title>The Global Catalogue of Microorganisms (GCM) 10K type strain sequencing project: providing services to taxonomists for standard genome sequencing and annotation.</title>
        <authorList>
            <consortium name="The Broad Institute Genomics Platform"/>
            <consortium name="The Broad Institute Genome Sequencing Center for Infectious Disease"/>
            <person name="Wu L."/>
            <person name="Ma J."/>
        </authorList>
    </citation>
    <scope>NUCLEOTIDE SEQUENCE [LARGE SCALE GENOMIC DNA]</scope>
    <source>
        <strain evidence="2">JCM 17705</strain>
    </source>
</reference>
<evidence type="ECO:0000313" key="2">
    <source>
        <dbReference type="Proteomes" id="UP001500582"/>
    </source>
</evidence>
<dbReference type="EMBL" id="BAABFT010000004">
    <property type="protein sequence ID" value="GAA4321602.1"/>
    <property type="molecule type" value="Genomic_DNA"/>
</dbReference>
<keyword evidence="2" id="KW-1185">Reference proteome</keyword>
<accession>A0ABP8GC20</accession>
<sequence length="88" mass="10243">MHSEIEKLNDLLIGTWEYLPDKFITFPAYQTKDEAFERLFFIKETFFDLIIIIPSIGISSGKILSYNYSSITIINTTTSVTYHLSRIK</sequence>